<accession>A0AAD9NP11</accession>
<feature type="compositionally biased region" description="Gly residues" evidence="4">
    <location>
        <begin position="29"/>
        <end position="39"/>
    </location>
</feature>
<feature type="compositionally biased region" description="Low complexity" evidence="4">
    <location>
        <begin position="40"/>
        <end position="52"/>
    </location>
</feature>
<sequence>MMSSGQQSCDEAELAASDWEVATVLATGSGSGLDPGGISTGSRSTSISRQSTALTNVSRGNTATVTPKNLIEYGVHQMAAQGELWQLQQQIQGGSSVDERDDRGLTPLMWACTYNQSHMVTFLLDNGADFNAAGFKGETSLMQACSAGHHQVATLLLNRGCNVNTVDYNGNTALLFAISGSHPRCTQLLLQHGADLMARNTRGHSPAELALRMSNREGRLLMCFVAAALCLCHCQQLCRCDMFSNNTNRNTHHSRRDNLVIRKIKNHAANSLELVAPIEIIALDDLLLSTC</sequence>
<feature type="repeat" description="ANK" evidence="3">
    <location>
        <begin position="136"/>
        <end position="168"/>
    </location>
</feature>
<dbReference type="AlphaFoldDB" id="A0AAD9NP11"/>
<feature type="repeat" description="ANK" evidence="3">
    <location>
        <begin position="103"/>
        <end position="135"/>
    </location>
</feature>
<dbReference type="InterPro" id="IPR002110">
    <property type="entry name" value="Ankyrin_rpt"/>
</dbReference>
<dbReference type="PROSITE" id="PS50297">
    <property type="entry name" value="ANK_REP_REGION"/>
    <property type="match status" value="3"/>
</dbReference>
<keyword evidence="2 3" id="KW-0040">ANK repeat</keyword>
<evidence type="ECO:0000313" key="6">
    <source>
        <dbReference type="Proteomes" id="UP001209878"/>
    </source>
</evidence>
<dbReference type="InterPro" id="IPR036770">
    <property type="entry name" value="Ankyrin_rpt-contain_sf"/>
</dbReference>
<evidence type="ECO:0000256" key="2">
    <source>
        <dbReference type="ARBA" id="ARBA00023043"/>
    </source>
</evidence>
<evidence type="ECO:0000256" key="1">
    <source>
        <dbReference type="ARBA" id="ARBA00022737"/>
    </source>
</evidence>
<gene>
    <name evidence="5" type="ORF">NP493_824g01028</name>
</gene>
<dbReference type="Pfam" id="PF12796">
    <property type="entry name" value="Ank_2"/>
    <property type="match status" value="1"/>
</dbReference>
<reference evidence="5" key="1">
    <citation type="journal article" date="2023" name="Mol. Biol. Evol.">
        <title>Third-Generation Sequencing Reveals the Adaptive Role of the Epigenome in Three Deep-Sea Polychaetes.</title>
        <authorList>
            <person name="Perez M."/>
            <person name="Aroh O."/>
            <person name="Sun Y."/>
            <person name="Lan Y."/>
            <person name="Juniper S.K."/>
            <person name="Young C.R."/>
            <person name="Angers B."/>
            <person name="Qian P.Y."/>
        </authorList>
    </citation>
    <scope>NUCLEOTIDE SEQUENCE</scope>
    <source>
        <strain evidence="5">R07B-5</strain>
    </source>
</reference>
<organism evidence="5 6">
    <name type="scientific">Ridgeia piscesae</name>
    <name type="common">Tubeworm</name>
    <dbReference type="NCBI Taxonomy" id="27915"/>
    <lineage>
        <taxon>Eukaryota</taxon>
        <taxon>Metazoa</taxon>
        <taxon>Spiralia</taxon>
        <taxon>Lophotrochozoa</taxon>
        <taxon>Annelida</taxon>
        <taxon>Polychaeta</taxon>
        <taxon>Sedentaria</taxon>
        <taxon>Canalipalpata</taxon>
        <taxon>Sabellida</taxon>
        <taxon>Siboglinidae</taxon>
        <taxon>Ridgeia</taxon>
    </lineage>
</organism>
<dbReference type="SUPFAM" id="SSF48403">
    <property type="entry name" value="Ankyrin repeat"/>
    <property type="match status" value="1"/>
</dbReference>
<feature type="region of interest" description="Disordered" evidence="4">
    <location>
        <begin position="28"/>
        <end position="53"/>
    </location>
</feature>
<dbReference type="Pfam" id="PF00023">
    <property type="entry name" value="Ank"/>
    <property type="match status" value="1"/>
</dbReference>
<name>A0AAD9NP11_RIDPI</name>
<comment type="caution">
    <text evidence="5">The sequence shown here is derived from an EMBL/GenBank/DDBJ whole genome shotgun (WGS) entry which is preliminary data.</text>
</comment>
<proteinExistence type="predicted"/>
<dbReference type="SMART" id="SM00248">
    <property type="entry name" value="ANK"/>
    <property type="match status" value="3"/>
</dbReference>
<dbReference type="Gene3D" id="1.25.40.20">
    <property type="entry name" value="Ankyrin repeat-containing domain"/>
    <property type="match status" value="1"/>
</dbReference>
<evidence type="ECO:0000313" key="5">
    <source>
        <dbReference type="EMBL" id="KAK2174144.1"/>
    </source>
</evidence>
<evidence type="ECO:0000256" key="3">
    <source>
        <dbReference type="PROSITE-ProRule" id="PRU00023"/>
    </source>
</evidence>
<dbReference type="PANTHER" id="PTHR24171:SF9">
    <property type="entry name" value="ANKYRIN REPEAT DOMAIN-CONTAINING PROTEIN 39"/>
    <property type="match status" value="1"/>
</dbReference>
<dbReference type="PROSITE" id="PS50088">
    <property type="entry name" value="ANK_REPEAT"/>
    <property type="match status" value="3"/>
</dbReference>
<evidence type="ECO:0000256" key="4">
    <source>
        <dbReference type="SAM" id="MobiDB-lite"/>
    </source>
</evidence>
<dbReference type="Proteomes" id="UP001209878">
    <property type="component" value="Unassembled WGS sequence"/>
</dbReference>
<dbReference type="EMBL" id="JAODUO010000824">
    <property type="protein sequence ID" value="KAK2174144.1"/>
    <property type="molecule type" value="Genomic_DNA"/>
</dbReference>
<keyword evidence="1" id="KW-0677">Repeat</keyword>
<dbReference type="PANTHER" id="PTHR24171">
    <property type="entry name" value="ANKYRIN REPEAT DOMAIN-CONTAINING PROTEIN 39-RELATED"/>
    <property type="match status" value="1"/>
</dbReference>
<protein>
    <submittedName>
        <fullName evidence="5">Uncharacterized protein</fullName>
    </submittedName>
</protein>
<keyword evidence="6" id="KW-1185">Reference proteome</keyword>
<feature type="repeat" description="ANK" evidence="3">
    <location>
        <begin position="169"/>
        <end position="201"/>
    </location>
</feature>